<proteinExistence type="predicted"/>
<feature type="compositionally biased region" description="Gly residues" evidence="1">
    <location>
        <begin position="268"/>
        <end position="277"/>
    </location>
</feature>
<keyword evidence="2" id="KW-0472">Membrane</keyword>
<feature type="transmembrane region" description="Helical" evidence="2">
    <location>
        <begin position="67"/>
        <end position="83"/>
    </location>
</feature>
<dbReference type="PANTHER" id="PTHR42736:SF1">
    <property type="entry name" value="PROTEIN-GLUTAMINE GAMMA-GLUTAMYLTRANSFERASE"/>
    <property type="match status" value="1"/>
</dbReference>
<dbReference type="Pfam" id="PF11992">
    <property type="entry name" value="TgpA_N"/>
    <property type="match status" value="2"/>
</dbReference>
<name>A0ABX1LR04_9CYAN</name>
<evidence type="ECO:0000259" key="3">
    <source>
        <dbReference type="SMART" id="SM00460"/>
    </source>
</evidence>
<dbReference type="Gene3D" id="3.10.620.30">
    <property type="match status" value="1"/>
</dbReference>
<dbReference type="Pfam" id="PF13559">
    <property type="entry name" value="DUF4129"/>
    <property type="match status" value="1"/>
</dbReference>
<dbReference type="RefSeq" id="WP_169362898.1">
    <property type="nucleotide sequence ID" value="NZ_JAAVJL010000001.1"/>
</dbReference>
<dbReference type="PANTHER" id="PTHR42736">
    <property type="entry name" value="PROTEIN-GLUTAMINE GAMMA-GLUTAMYLTRANSFERASE"/>
    <property type="match status" value="1"/>
</dbReference>
<feature type="transmembrane region" description="Helical" evidence="2">
    <location>
        <begin position="639"/>
        <end position="659"/>
    </location>
</feature>
<dbReference type="InterPro" id="IPR052901">
    <property type="entry name" value="Bact_TGase-like"/>
</dbReference>
<evidence type="ECO:0000256" key="1">
    <source>
        <dbReference type="SAM" id="MobiDB-lite"/>
    </source>
</evidence>
<protein>
    <submittedName>
        <fullName evidence="4">DUF3488 domain-containing protein</fullName>
    </submittedName>
</protein>
<dbReference type="Proteomes" id="UP000738376">
    <property type="component" value="Unassembled WGS sequence"/>
</dbReference>
<feature type="transmembrane region" description="Helical" evidence="2">
    <location>
        <begin position="665"/>
        <end position="691"/>
    </location>
</feature>
<keyword evidence="2" id="KW-0812">Transmembrane</keyword>
<accession>A0ABX1LR04</accession>
<comment type="caution">
    <text evidence="4">The sequence shown here is derived from an EMBL/GenBank/DDBJ whole genome shotgun (WGS) entry which is preliminary data.</text>
</comment>
<dbReference type="SUPFAM" id="SSF54001">
    <property type="entry name" value="Cysteine proteinases"/>
    <property type="match status" value="1"/>
</dbReference>
<feature type="transmembrane region" description="Helical" evidence="2">
    <location>
        <begin position="44"/>
        <end position="61"/>
    </location>
</feature>
<feature type="transmembrane region" description="Helical" evidence="2">
    <location>
        <begin position="207"/>
        <end position="225"/>
    </location>
</feature>
<feature type="domain" description="Transglutaminase-like" evidence="3">
    <location>
        <begin position="532"/>
        <end position="603"/>
    </location>
</feature>
<sequence>MDTIRQTQVDPPSKPRSKTGAFDKLRQASEFTVKGVEDSIPLRVMVQIFVFISIGAIDAVASTNNSTWAIPLSAIAAVWAWYARRKRNILVKLFIAIAMIAMLVIFLNDIVRMAEDTKLLLARLLIQLQVLHSFDLPRRKDLGYSIVIGLILMAVAATLSQTMIFSLWLIGFLIVGLPILLLDHRSRLGVKTQSFQPEKMGVSPKPLLGLLAIVLVLGLTIFAFLPRLPGFQLRNFPVSVNLSIQREIPRGGILNRQQQNQQRQFGTNGTGTGGTGNTGDNNDQDTLPPLFAPEIDTASSGASQLNKKRQPELVMRVRSQAELFWRVMAYDEFTGKGWRISRNNPQQLRTIKRNPLNYEFLLPIPTYAFIGSNKAIKPIAFQEVVQTYTITSKNFPNLVPAAAVPNRIFFPSEELDVDLEGMIRGPGPLPEDMTYTVISNVPERDPQLLRQMPNEYPRAIRNYYLKLPPNVSPQVRDKALSLIANAQDAQGKPIAVDNPYDLAVQITQGLKQNFVVKPLKFDETKGDLVSQFVEQGGGEESHFVSTLAVMLRSLGIPTRYVVGFASGKFNPFTGLYEVQNTDTQSVVEVFFPVYGWVAFDPVPGRPLFPPSIENNRTFGVIQTFWSWIAKLLPSPVTNFFASLFDSIGKFIGGVISWLIEMGWVGLAFGLAIAFGFGIGGWALWQLLLWWWRVRHLGKMPIPQRAYQQMLQWLAEQGKPKSPQQTPQEYEASLRDRVSEQQASAIAQITQIYQDWRYGDRHSDYSLDTELQMLLKQLKSKL</sequence>
<dbReference type="SMART" id="SM00460">
    <property type="entry name" value="TGc"/>
    <property type="match status" value="1"/>
</dbReference>
<dbReference type="InterPro" id="IPR025403">
    <property type="entry name" value="TgpA-like_C"/>
</dbReference>
<dbReference type="Pfam" id="PF01841">
    <property type="entry name" value="Transglut_core"/>
    <property type="match status" value="1"/>
</dbReference>
<keyword evidence="2" id="KW-1133">Transmembrane helix</keyword>
<organism evidence="4 5">
    <name type="scientific">Pseudanabaena yagii GIHE-NHR1</name>
    <dbReference type="NCBI Taxonomy" id="2722753"/>
    <lineage>
        <taxon>Bacteria</taxon>
        <taxon>Bacillati</taxon>
        <taxon>Cyanobacteriota</taxon>
        <taxon>Cyanophyceae</taxon>
        <taxon>Pseudanabaenales</taxon>
        <taxon>Pseudanabaenaceae</taxon>
        <taxon>Pseudanabaena</taxon>
        <taxon>Pseudanabaena yagii</taxon>
    </lineage>
</organism>
<evidence type="ECO:0000313" key="4">
    <source>
        <dbReference type="EMBL" id="NMF57936.1"/>
    </source>
</evidence>
<gene>
    <name evidence="4" type="ORF">HC246_07850</name>
</gene>
<feature type="region of interest" description="Disordered" evidence="1">
    <location>
        <begin position="253"/>
        <end position="287"/>
    </location>
</feature>
<feature type="transmembrane region" description="Helical" evidence="2">
    <location>
        <begin position="90"/>
        <end position="111"/>
    </location>
</feature>
<feature type="transmembrane region" description="Helical" evidence="2">
    <location>
        <begin position="164"/>
        <end position="182"/>
    </location>
</feature>
<dbReference type="InterPro" id="IPR038765">
    <property type="entry name" value="Papain-like_cys_pep_sf"/>
</dbReference>
<reference evidence="4 5" key="1">
    <citation type="submission" date="2020-03" db="EMBL/GenBank/DDBJ databases">
        <title>Draft Genome Sequence of 2-Methylisoborneol Producing Pseudanabaena yagii Strain GIHE-NHR1 Isolated from North Han River in South Korea.</title>
        <authorList>
            <person name="Jeong J."/>
        </authorList>
    </citation>
    <scope>NUCLEOTIDE SEQUENCE [LARGE SCALE GENOMIC DNA]</scope>
    <source>
        <strain evidence="4 5">GIHE-NHR1</strain>
    </source>
</reference>
<feature type="compositionally biased region" description="Low complexity" evidence="1">
    <location>
        <begin position="255"/>
        <end position="267"/>
    </location>
</feature>
<feature type="transmembrane region" description="Helical" evidence="2">
    <location>
        <begin position="142"/>
        <end position="159"/>
    </location>
</feature>
<dbReference type="EMBL" id="JAAVJL010000001">
    <property type="protein sequence ID" value="NMF57936.1"/>
    <property type="molecule type" value="Genomic_DNA"/>
</dbReference>
<dbReference type="InterPro" id="IPR002931">
    <property type="entry name" value="Transglutaminase-like"/>
</dbReference>
<evidence type="ECO:0000256" key="2">
    <source>
        <dbReference type="SAM" id="Phobius"/>
    </source>
</evidence>
<keyword evidence="5" id="KW-1185">Reference proteome</keyword>
<evidence type="ECO:0000313" key="5">
    <source>
        <dbReference type="Proteomes" id="UP000738376"/>
    </source>
</evidence>
<dbReference type="InterPro" id="IPR021878">
    <property type="entry name" value="TgpA_N"/>
</dbReference>